<evidence type="ECO:0000313" key="6">
    <source>
        <dbReference type="Proteomes" id="UP001169242"/>
    </source>
</evidence>
<comment type="similarity">
    <text evidence="1">Belongs to the leucine-binding protein family.</text>
</comment>
<evidence type="ECO:0000313" key="5">
    <source>
        <dbReference type="EMBL" id="MDA3731489.1"/>
    </source>
</evidence>
<keyword evidence="2 3" id="KW-0732">Signal</keyword>
<proteinExistence type="inferred from homology"/>
<dbReference type="Pfam" id="PF13458">
    <property type="entry name" value="Peripla_BP_6"/>
    <property type="match status" value="1"/>
</dbReference>
<dbReference type="PANTHER" id="PTHR30483">
    <property type="entry name" value="LEUCINE-SPECIFIC-BINDING PROTEIN"/>
    <property type="match status" value="1"/>
</dbReference>
<feature type="signal peptide" evidence="3">
    <location>
        <begin position="1"/>
        <end position="19"/>
    </location>
</feature>
<dbReference type="EMBL" id="JAQIFT010000037">
    <property type="protein sequence ID" value="MDA3731489.1"/>
    <property type="molecule type" value="Genomic_DNA"/>
</dbReference>
<accession>A0AA42DM39</accession>
<evidence type="ECO:0000259" key="4">
    <source>
        <dbReference type="Pfam" id="PF13458"/>
    </source>
</evidence>
<sequence length="391" mass="41700">MKKLMSLIVCGLMLMTSLAGCNSAGGGTGSSSSSGDVIKIGVFEPLTGANAAGGELEVEGMKIANKLYPEVLGKKVELVIADNKSDKAEATTAAARLIEKDKVSAIIGSWGSSFSIAAGNIVKSNQVPAVGASCTNPLVTKDNPYYFRVCFLDPFQGTVMANYCYQQGYRKAAIIQEVSNDYAVGLAKFFVDAFTQLTGDPNCIITTGNYNTNDQDFSGILTNIKEANPDVVFAPGNFTESALIIKQARNLGMTIPFVGGDTWETNEFIEVGGKEVEGVVLSTFFDDTAPATDEAKKFVEAYKAEYPDRESVPAVSALGYDAYILILDAIERAGSSDPKAIRDELAKTANFEGVTGMITINEEGDADKNMAIIKKVENGKFVYSDTVVIKE</sequence>
<keyword evidence="6" id="KW-1185">Reference proteome</keyword>
<dbReference type="AlphaFoldDB" id="A0AA42DM39"/>
<evidence type="ECO:0000256" key="1">
    <source>
        <dbReference type="ARBA" id="ARBA00010062"/>
    </source>
</evidence>
<dbReference type="CDD" id="cd06347">
    <property type="entry name" value="PBP1_ABC_LivK_ligand_binding-like"/>
    <property type="match status" value="1"/>
</dbReference>
<gene>
    <name evidence="5" type="ORF">PBV87_08365</name>
</gene>
<reference evidence="5" key="1">
    <citation type="journal article" date="2023" name="Int. J. Syst. Evol. Microbiol.">
        <title>&lt;i&gt;Holtiella tumoricola&lt;/i&gt; gen. nov. sp. nov., isolated from a human clinical sample.</title>
        <authorList>
            <person name="Allen-Vercoe E."/>
            <person name="Daigneault M.C."/>
            <person name="Vancuren S.J."/>
            <person name="Cochrane K."/>
            <person name="O'Neal L.L."/>
            <person name="Sankaranarayanan K."/>
            <person name="Lawson P.A."/>
        </authorList>
    </citation>
    <scope>NUCLEOTIDE SEQUENCE</scope>
    <source>
        <strain evidence="5">CC70A</strain>
    </source>
</reference>
<evidence type="ECO:0000256" key="3">
    <source>
        <dbReference type="SAM" id="SignalP"/>
    </source>
</evidence>
<feature type="chain" id="PRO_5041280602" evidence="3">
    <location>
        <begin position="20"/>
        <end position="391"/>
    </location>
</feature>
<dbReference type="PANTHER" id="PTHR30483:SF6">
    <property type="entry name" value="PERIPLASMIC BINDING PROTEIN OF ABC TRANSPORTER FOR NATURAL AMINO ACIDS"/>
    <property type="match status" value="1"/>
</dbReference>
<evidence type="ECO:0000256" key="2">
    <source>
        <dbReference type="ARBA" id="ARBA00022729"/>
    </source>
</evidence>
<feature type="domain" description="Leucine-binding protein" evidence="4">
    <location>
        <begin position="38"/>
        <end position="374"/>
    </location>
</feature>
<dbReference type="SUPFAM" id="SSF53822">
    <property type="entry name" value="Periplasmic binding protein-like I"/>
    <property type="match status" value="1"/>
</dbReference>
<dbReference type="PROSITE" id="PS51257">
    <property type="entry name" value="PROKAR_LIPOPROTEIN"/>
    <property type="match status" value="1"/>
</dbReference>
<protein>
    <submittedName>
        <fullName evidence="5">ABC transporter substrate-binding protein</fullName>
    </submittedName>
</protein>
<organism evidence="5 6">
    <name type="scientific">Holtiella tumoricola</name>
    <dbReference type="NCBI Taxonomy" id="3018743"/>
    <lineage>
        <taxon>Bacteria</taxon>
        <taxon>Bacillati</taxon>
        <taxon>Bacillota</taxon>
        <taxon>Clostridia</taxon>
        <taxon>Lachnospirales</taxon>
        <taxon>Cellulosilyticaceae</taxon>
        <taxon>Holtiella</taxon>
    </lineage>
</organism>
<comment type="caution">
    <text evidence="5">The sequence shown here is derived from an EMBL/GenBank/DDBJ whole genome shotgun (WGS) entry which is preliminary data.</text>
</comment>
<dbReference type="InterPro" id="IPR051010">
    <property type="entry name" value="BCAA_transport"/>
</dbReference>
<dbReference type="Gene3D" id="3.40.50.2300">
    <property type="match status" value="2"/>
</dbReference>
<dbReference type="InterPro" id="IPR028082">
    <property type="entry name" value="Peripla_BP_I"/>
</dbReference>
<name>A0AA42DM39_9FIRM</name>
<dbReference type="Proteomes" id="UP001169242">
    <property type="component" value="Unassembled WGS sequence"/>
</dbReference>
<dbReference type="InterPro" id="IPR028081">
    <property type="entry name" value="Leu-bd"/>
</dbReference>
<dbReference type="RefSeq" id="WP_271011873.1">
    <property type="nucleotide sequence ID" value="NZ_JAQIFT010000037.1"/>
</dbReference>